<dbReference type="GO" id="GO:0008360">
    <property type="term" value="P:regulation of cell shape"/>
    <property type="evidence" value="ECO:0007669"/>
    <property type="project" value="UniProtKB-KW"/>
</dbReference>
<dbReference type="InterPro" id="IPR036565">
    <property type="entry name" value="Mur-like_cat_sf"/>
</dbReference>
<dbReference type="GO" id="GO:0140282">
    <property type="term" value="F:carbon-nitrogen ligase activity on lipid II"/>
    <property type="evidence" value="ECO:0007669"/>
    <property type="project" value="UniProtKB-UniRule"/>
</dbReference>
<protein>
    <recommendedName>
        <fullName evidence="3">Lipid II isoglutaminyl synthase (glutamine-hydrolyzing) subunit MurT</fullName>
        <ecNumber evidence="3">6.3.5.13</ecNumber>
    </recommendedName>
</protein>
<keyword evidence="3" id="KW-0133">Cell shape</keyword>
<dbReference type="EMBL" id="FUXA01000012">
    <property type="protein sequence ID" value="SJZ90867.1"/>
    <property type="molecule type" value="Genomic_DNA"/>
</dbReference>
<dbReference type="Proteomes" id="UP000189857">
    <property type="component" value="Unassembled WGS sequence"/>
</dbReference>
<dbReference type="EC" id="6.3.5.13" evidence="3"/>
<dbReference type="InterPro" id="IPR011698">
    <property type="entry name" value="GATase_3"/>
</dbReference>
<keyword evidence="3" id="KW-0067">ATP-binding</keyword>
<keyword evidence="3" id="KW-0862">Zinc</keyword>
<feature type="domain" description="Lipid II isoglutaminyl synthase (glutamine-hydrolyzing) subunit MurT C-terminal" evidence="5">
    <location>
        <begin position="331"/>
        <end position="419"/>
    </location>
</feature>
<feature type="domain" description="CobB/CobQ-like glutamine amidotransferase" evidence="4">
    <location>
        <begin position="496"/>
        <end position="684"/>
    </location>
</feature>
<evidence type="ECO:0000256" key="1">
    <source>
        <dbReference type="ARBA" id="ARBA00004752"/>
    </source>
</evidence>
<keyword evidence="2" id="KW-0315">Glutamine amidotransferase</keyword>
<feature type="binding site" evidence="3">
    <location>
        <position position="233"/>
    </location>
    <ligand>
        <name>Zn(2+)</name>
        <dbReference type="ChEBI" id="CHEBI:29105"/>
    </ligand>
</feature>
<organism evidence="6 7">
    <name type="scientific">Eubacterium ruminantium</name>
    <dbReference type="NCBI Taxonomy" id="42322"/>
    <lineage>
        <taxon>Bacteria</taxon>
        <taxon>Bacillati</taxon>
        <taxon>Bacillota</taxon>
        <taxon>Clostridia</taxon>
        <taxon>Eubacteriales</taxon>
        <taxon>Eubacteriaceae</taxon>
        <taxon>Eubacterium</taxon>
    </lineage>
</organism>
<gene>
    <name evidence="3" type="primary">murT</name>
    <name evidence="6" type="ORF">SAMN02745110_01988</name>
</gene>
<feature type="binding site" evidence="3">
    <location>
        <position position="236"/>
    </location>
    <ligand>
        <name>Zn(2+)</name>
        <dbReference type="ChEBI" id="CHEBI:29105"/>
    </ligand>
</feature>
<comment type="catalytic activity">
    <reaction evidence="3">
        <text>beta-D-GlcNAc-(1-&gt;4)-Mur2Ac(oyl-L-Ala-gamma-D-O-P-Glu-L-Lys-D-Ala-D-Ala)-di-trans,octa-cis-undecaprenyl diphosphate + NH4(+) = beta-D-GlcNAc-(1-&gt;4)-Mur2Ac(oyl-L-Ala-D-isoglutaminyl-L-Lys-D-Ala-D-Ala)-di-trans,octa-cis-undecaprenyl diphosphate + phosphate + H(+)</text>
        <dbReference type="Rhea" id="RHEA:57932"/>
        <dbReference type="ChEBI" id="CHEBI:15378"/>
        <dbReference type="ChEBI" id="CHEBI:28938"/>
        <dbReference type="ChEBI" id="CHEBI:43474"/>
        <dbReference type="ChEBI" id="CHEBI:62233"/>
        <dbReference type="ChEBI" id="CHEBI:143132"/>
    </reaction>
</comment>
<evidence type="ECO:0000313" key="7">
    <source>
        <dbReference type="Proteomes" id="UP000189857"/>
    </source>
</evidence>
<dbReference type="AlphaFoldDB" id="A0A1T4PHS4"/>
<dbReference type="PANTHER" id="PTHR23135">
    <property type="entry name" value="MUR LIGASE FAMILY MEMBER"/>
    <property type="match status" value="1"/>
</dbReference>
<accession>A0A1T4PHS4</accession>
<dbReference type="GO" id="GO:0008270">
    <property type="term" value="F:zinc ion binding"/>
    <property type="evidence" value="ECO:0007669"/>
    <property type="project" value="UniProtKB-UniRule"/>
</dbReference>
<feature type="binding site" evidence="3">
    <location>
        <position position="211"/>
    </location>
    <ligand>
        <name>Zn(2+)</name>
        <dbReference type="ChEBI" id="CHEBI:29105"/>
    </ligand>
</feature>
<proteinExistence type="inferred from homology"/>
<dbReference type="SUPFAM" id="SSF53623">
    <property type="entry name" value="MurD-like peptide ligases, catalytic domain"/>
    <property type="match status" value="1"/>
</dbReference>
<comment type="caution">
    <text evidence="3">Lacks conserved residue(s) required for the propagation of feature annotation.</text>
</comment>
<dbReference type="GO" id="GO:0005524">
    <property type="term" value="F:ATP binding"/>
    <property type="evidence" value="ECO:0007669"/>
    <property type="project" value="UniProtKB-UniRule"/>
</dbReference>
<dbReference type="UniPathway" id="UPA00219"/>
<evidence type="ECO:0000313" key="6">
    <source>
        <dbReference type="EMBL" id="SJZ90867.1"/>
    </source>
</evidence>
<dbReference type="InterPro" id="IPR013564">
    <property type="entry name" value="MurT_C"/>
</dbReference>
<comment type="subunit">
    <text evidence="3">Forms a heterodimer with GatD.</text>
</comment>
<keyword evidence="3" id="KW-0479">Metal-binding</keyword>
<evidence type="ECO:0000256" key="3">
    <source>
        <dbReference type="HAMAP-Rule" id="MF_02214"/>
    </source>
</evidence>
<dbReference type="GO" id="GO:0009252">
    <property type="term" value="P:peptidoglycan biosynthetic process"/>
    <property type="evidence" value="ECO:0007669"/>
    <property type="project" value="UniProtKB-UniRule"/>
</dbReference>
<dbReference type="Pfam" id="PF08353">
    <property type="entry name" value="MurT_C"/>
    <property type="match status" value="1"/>
</dbReference>
<dbReference type="RefSeq" id="WP_078787797.1">
    <property type="nucleotide sequence ID" value="NZ_FMTO01000011.1"/>
</dbReference>
<comment type="catalytic activity">
    <reaction evidence="3">
        <text>beta-D-GlcNAc-(1-&gt;4)-Mur2Ac(oyl-L-Ala-gamma-D-Glu-L-Lys-D-Ala-D-Ala)-di-trans,octa-cis-undecaprenyl diphosphate + L-glutamine + ATP + H2O = beta-D-GlcNAc-(1-&gt;4)-Mur2Ac(oyl-L-Ala-D-isoglutaminyl-L-Lys-D-Ala-D-Ala)-di-trans,octa-cis-undecaprenyl diphosphate + L-glutamate + ADP + phosphate + H(+)</text>
        <dbReference type="Rhea" id="RHEA:57928"/>
        <dbReference type="ChEBI" id="CHEBI:15377"/>
        <dbReference type="ChEBI" id="CHEBI:15378"/>
        <dbReference type="ChEBI" id="CHEBI:29985"/>
        <dbReference type="ChEBI" id="CHEBI:30616"/>
        <dbReference type="ChEBI" id="CHEBI:43474"/>
        <dbReference type="ChEBI" id="CHEBI:58359"/>
        <dbReference type="ChEBI" id="CHEBI:60033"/>
        <dbReference type="ChEBI" id="CHEBI:62233"/>
        <dbReference type="ChEBI" id="CHEBI:456216"/>
        <dbReference type="EC" id="6.3.5.13"/>
    </reaction>
</comment>
<dbReference type="HAMAP" id="MF_02214">
    <property type="entry name" value="Lipid_II_synth_MurT"/>
    <property type="match status" value="1"/>
</dbReference>
<evidence type="ECO:0000259" key="4">
    <source>
        <dbReference type="Pfam" id="PF07685"/>
    </source>
</evidence>
<dbReference type="Pfam" id="PF07685">
    <property type="entry name" value="GATase_3"/>
    <property type="match status" value="1"/>
</dbReference>
<comment type="catalytic activity">
    <reaction evidence="3">
        <text>beta-D-GlcNAc-(1-&gt;4)-Mur2Ac(oyl-L-Ala-gamma-D-Glu-L-Lys-D-Ala-D-Ala)-di-trans,octa-cis-undecaprenyl diphosphate + ATP = beta-D-GlcNAc-(1-&gt;4)-Mur2Ac(oyl-L-Ala-gamma-D-O-P-Glu-L-Lys-D-Ala-D-Ala)-di-trans,octa-cis-undecaprenyl diphosphate + ADP</text>
        <dbReference type="Rhea" id="RHEA:59488"/>
        <dbReference type="ChEBI" id="CHEBI:30616"/>
        <dbReference type="ChEBI" id="CHEBI:60033"/>
        <dbReference type="ChEBI" id="CHEBI:143132"/>
        <dbReference type="ChEBI" id="CHEBI:456216"/>
    </reaction>
</comment>
<dbReference type="OrthoDB" id="9803907at2"/>
<comment type="similarity">
    <text evidence="3">Belongs to the MurCDEF family. MurT subfamily.</text>
</comment>
<keyword evidence="3" id="KW-0961">Cell wall biogenesis/degradation</keyword>
<dbReference type="Gene3D" id="3.40.1190.10">
    <property type="entry name" value="Mur-like, catalytic domain"/>
    <property type="match status" value="1"/>
</dbReference>
<keyword evidence="3" id="KW-0436">Ligase</keyword>
<dbReference type="GO" id="GO:0071555">
    <property type="term" value="P:cell wall organization"/>
    <property type="evidence" value="ECO:0007669"/>
    <property type="project" value="UniProtKB-KW"/>
</dbReference>
<dbReference type="PANTHER" id="PTHR23135:SF7">
    <property type="entry name" value="LIPID II ISOGLUTAMINYL SYNTHASE (GLUTAMINE-HYDROLYZING) SUBUNIT MURT"/>
    <property type="match status" value="1"/>
</dbReference>
<name>A0A1T4PHS4_9FIRM</name>
<evidence type="ECO:0000259" key="5">
    <source>
        <dbReference type="Pfam" id="PF08353"/>
    </source>
</evidence>
<evidence type="ECO:0000256" key="2">
    <source>
        <dbReference type="ARBA" id="ARBA00022962"/>
    </source>
</evidence>
<comment type="function">
    <text evidence="3">The lipid II isoglutaminyl synthase complex catalyzes the formation of alpha-D-isoglutamine in the cell wall lipid II stem peptide. The MurT subunit catalyzes the ATP-dependent amidation of D-glutamate residue of lipid II, converting it to an isoglutamine residue.</text>
</comment>
<sequence>MSSKKSPKFYATLVGTKALIRGLKLARKNATHVPGNQALKVCPDFLEKIDKPKVVVGITGTNGKTTVSNLIDDVLADTKLQFIDNRFGGNIASGVVTAFVKNSDMKGRMKKQYAVLELDERMTTKIFPYVKPKILAVTNLFRDSYRRNAHSEYIFDILNQTIPKETRLVLNGEDPLSSHLCPGNKRVYFGIEDRSVYMDETNNIIRDMIACPECGTRLDYEYIRYNHIGKVKCPNCGFGSPAEFDYAVEKIDAENRRLYLRTPKGNFDIKLLGDNITDVYNQITAVAVLMEFGVAIKRITASFENMKIAGTRYDEMVEENVHLINYVAKGQNPVAVSRVCDFVRKEDGNKSVVLIIDDFFDRKETSENIAWFFDTDFEFLNDHSIKQIVIGGQRQYDLKLRLLLAGIPEDKILSIDDDVKTGELVDLNGIEKVFVLHDIYTTHFAQAVQKRLAERLRNGERNVSEKAAAYIKDYRKTFAPGKPILDPASKGKDKTIEVLFPEFCNLFGDSSNIKYLKACLPEAEFKFTSFTEKPYFADHDVDMIYLGAMTEKKQEMVINKLKEYKDALVRQKNEGTAILFTSNAVEVLGNYIENEDGSRIECLGLYDFSAKRDRMNRLNSLVRGHFGDLEIVGFKTQFTQATDVDEPLSFIEVDKGMGMDKDSYLEGIHDQNLFATYLVGPFLALNPKFTKYLMREVMGIDNAETAFKKEIDRAYKRRVKEFHDPKCEY</sequence>
<keyword evidence="3" id="KW-0547">Nucleotide-binding</keyword>
<keyword evidence="3" id="KW-0573">Peptidoglycan synthesis</keyword>
<feature type="binding site" evidence="3">
    <location>
        <position position="214"/>
    </location>
    <ligand>
        <name>Zn(2+)</name>
        <dbReference type="ChEBI" id="CHEBI:29105"/>
    </ligand>
</feature>
<comment type="pathway">
    <text evidence="1 3">Cell wall biogenesis; peptidoglycan biosynthesis.</text>
</comment>
<keyword evidence="7" id="KW-1185">Reference proteome</keyword>
<dbReference type="InterPro" id="IPR043703">
    <property type="entry name" value="Lipid_II_synth_MurT"/>
</dbReference>
<reference evidence="6 7" key="1">
    <citation type="submission" date="2017-02" db="EMBL/GenBank/DDBJ databases">
        <authorList>
            <person name="Peterson S.W."/>
        </authorList>
    </citation>
    <scope>NUCLEOTIDE SEQUENCE [LARGE SCALE GENOMIC DNA]</scope>
    <source>
        <strain evidence="6 7">ATCC 17233</strain>
    </source>
</reference>